<feature type="transmembrane region" description="Helical" evidence="1">
    <location>
        <begin position="100"/>
        <end position="133"/>
    </location>
</feature>
<dbReference type="OrthoDB" id="9787129at2"/>
<feature type="transmembrane region" description="Helical" evidence="1">
    <location>
        <begin position="61"/>
        <end position="80"/>
    </location>
</feature>
<dbReference type="EMBL" id="BJYF01000021">
    <property type="protein sequence ID" value="GEN60815.1"/>
    <property type="molecule type" value="Genomic_DNA"/>
</dbReference>
<name>A0A511XD62_9PROT</name>
<dbReference type="RefSeq" id="WP_026398418.1">
    <property type="nucleotide sequence ID" value="NZ_AUBI01000012.1"/>
</dbReference>
<keyword evidence="1" id="KW-1133">Transmembrane helix</keyword>
<organism evidence="2 3">
    <name type="scientific">Acetobacter nitrogenifigens DSM 23921 = NBRC 105050</name>
    <dbReference type="NCBI Taxonomy" id="1120919"/>
    <lineage>
        <taxon>Bacteria</taxon>
        <taxon>Pseudomonadati</taxon>
        <taxon>Pseudomonadota</taxon>
        <taxon>Alphaproteobacteria</taxon>
        <taxon>Acetobacterales</taxon>
        <taxon>Acetobacteraceae</taxon>
        <taxon>Acetobacter</taxon>
    </lineage>
</organism>
<sequence length="448" mass="46130">MSPAYIITIGALSIAAVLILIARFRAEPIITLFGVAVLIGLATGKAPTAAVASFENGAGHALGHIAFIIAFGTMLGRIVTESGAAERIADTLIARFGPRNIHWAMMCIGLLVGLPVFFDVGFVLLAPLAFVAARAAGQPLLLAALPLASGLSIAHALMPPHPAIMIAVEAYHASLPKMLLLGTVVMLPTAVLTGPVFARFIVPRLHIRGLSSLEAQFLERGDRGPLPPFWLSALVVLSPVLLILVGQIARFALPSGIGPWVGDLLGSTDVALVAATIFACVSLGLARGVAWADMAHRLHDCLAPIAFVVLLVGAGGGFGRALIDSGVSDVLTGLAVSWKMPILLLAWGLAAVVRLATGSATVAMSTAAAVLAPVALHTGLVAPEALVLATGAGSVAFGPVTDPVFWQIKEYLGMSVGQTLITWSVIETGISLMALAGAVAFQSMHSFF</sequence>
<protein>
    <submittedName>
        <fullName evidence="2">2-keto-3-deoxygluconate permease</fullName>
    </submittedName>
</protein>
<evidence type="ECO:0000313" key="3">
    <source>
        <dbReference type="Proteomes" id="UP000321635"/>
    </source>
</evidence>
<evidence type="ECO:0000256" key="1">
    <source>
        <dbReference type="SAM" id="Phobius"/>
    </source>
</evidence>
<dbReference type="PANTHER" id="PTHR30354">
    <property type="entry name" value="GNT FAMILY GLUCONATE TRANSPORTER"/>
    <property type="match status" value="1"/>
</dbReference>
<dbReference type="GO" id="GO:0015128">
    <property type="term" value="F:gluconate transmembrane transporter activity"/>
    <property type="evidence" value="ECO:0007669"/>
    <property type="project" value="InterPro"/>
</dbReference>
<keyword evidence="3" id="KW-1185">Reference proteome</keyword>
<feature type="transmembrane region" description="Helical" evidence="1">
    <location>
        <begin position="178"/>
        <end position="202"/>
    </location>
</feature>
<feature type="transmembrane region" description="Helical" evidence="1">
    <location>
        <begin position="229"/>
        <end position="250"/>
    </location>
</feature>
<feature type="transmembrane region" description="Helical" evidence="1">
    <location>
        <begin position="5"/>
        <end position="24"/>
    </location>
</feature>
<proteinExistence type="predicted"/>
<dbReference type="NCBIfam" id="TIGR00791">
    <property type="entry name" value="gntP"/>
    <property type="match status" value="1"/>
</dbReference>
<comment type="caution">
    <text evidence="2">The sequence shown here is derived from an EMBL/GenBank/DDBJ whole genome shotgun (WGS) entry which is preliminary data.</text>
</comment>
<keyword evidence="1" id="KW-0472">Membrane</keyword>
<dbReference type="AlphaFoldDB" id="A0A511XD62"/>
<feature type="transmembrane region" description="Helical" evidence="1">
    <location>
        <begin position="420"/>
        <end position="441"/>
    </location>
</feature>
<dbReference type="GO" id="GO:0005886">
    <property type="term" value="C:plasma membrane"/>
    <property type="evidence" value="ECO:0007669"/>
    <property type="project" value="TreeGrafter"/>
</dbReference>
<gene>
    <name evidence="2" type="ORF">ANI02nite_26990</name>
</gene>
<dbReference type="Pfam" id="PF02447">
    <property type="entry name" value="GntP_permease"/>
    <property type="match status" value="1"/>
</dbReference>
<feature type="transmembrane region" description="Helical" evidence="1">
    <location>
        <begin position="30"/>
        <end position="54"/>
    </location>
</feature>
<feature type="transmembrane region" description="Helical" evidence="1">
    <location>
        <begin position="343"/>
        <end position="372"/>
    </location>
</feature>
<dbReference type="Proteomes" id="UP000321635">
    <property type="component" value="Unassembled WGS sequence"/>
</dbReference>
<keyword evidence="1" id="KW-0812">Transmembrane</keyword>
<dbReference type="PIRSF" id="PIRSF002746">
    <property type="entry name" value="Gluconate_transporter"/>
    <property type="match status" value="1"/>
</dbReference>
<accession>A0A511XD62</accession>
<dbReference type="PANTHER" id="PTHR30354:SF26">
    <property type="entry name" value="TRANSPORTER, PUTATIVE-RELATED"/>
    <property type="match status" value="1"/>
</dbReference>
<dbReference type="InterPro" id="IPR003474">
    <property type="entry name" value="Glcn_transporter"/>
</dbReference>
<feature type="transmembrane region" description="Helical" evidence="1">
    <location>
        <begin position="270"/>
        <end position="290"/>
    </location>
</feature>
<feature type="transmembrane region" description="Helical" evidence="1">
    <location>
        <begin position="302"/>
        <end position="323"/>
    </location>
</feature>
<evidence type="ECO:0000313" key="2">
    <source>
        <dbReference type="EMBL" id="GEN60815.1"/>
    </source>
</evidence>
<dbReference type="STRING" id="1120919.GCA_000429165_02809"/>
<reference evidence="2 3" key="1">
    <citation type="submission" date="2019-07" db="EMBL/GenBank/DDBJ databases">
        <title>Whole genome shotgun sequence of Acetobacter nitrogenifigens NBRC 105050.</title>
        <authorList>
            <person name="Hosoyama A."/>
            <person name="Uohara A."/>
            <person name="Ohji S."/>
            <person name="Ichikawa N."/>
        </authorList>
    </citation>
    <scope>NUCLEOTIDE SEQUENCE [LARGE SCALE GENOMIC DNA]</scope>
    <source>
        <strain evidence="2 3">NBRC 105050</strain>
    </source>
</reference>